<dbReference type="InterPro" id="IPR051797">
    <property type="entry name" value="TrmB-like"/>
</dbReference>
<dbReference type="AlphaFoldDB" id="A0A6V8KEJ2"/>
<dbReference type="GO" id="GO:0006355">
    <property type="term" value="P:regulation of DNA-templated transcription"/>
    <property type="evidence" value="ECO:0007669"/>
    <property type="project" value="InterPro"/>
</dbReference>
<accession>A0A6V8KEJ2</accession>
<dbReference type="Proteomes" id="UP000482800">
    <property type="component" value="Unassembled WGS sequence"/>
</dbReference>
<dbReference type="InterPro" id="IPR000792">
    <property type="entry name" value="Tscrpt_reg_LuxR_C"/>
</dbReference>
<sequence>MLGALGLTPDEETVYRALLSRPGTAAAELAQALAQSGSEVSAALSRLVAHGLVVRAGNGFTAAPPAVALGAMISERRDALRTAELGLAAFAEEHRAAMVGRSISELIEVITGIDAIRHRFLQLQHAARTQLRNFVTAPFIAVPPGENTGEDAAIDRGVEVRVVIERSALAEPRTFHETVASLHNGVKVRVVKELPMKLVLADADIGLVPLAAEPYGEPGAVLLHRSGLLAALDALFESTWQHAHPLDLSIAGTDPAAADDLTERQPDGITPLDRKILALLVAGLTDQAVATQLNLSLRTLQRHLRRLMDLAVVDNRMQLGWYAAHQGWA</sequence>
<gene>
    <name evidence="2" type="ORF">Phou_050510</name>
</gene>
<dbReference type="InterPro" id="IPR036388">
    <property type="entry name" value="WH-like_DNA-bd_sf"/>
</dbReference>
<dbReference type="Pfam" id="PF01978">
    <property type="entry name" value="TrmB"/>
    <property type="match status" value="1"/>
</dbReference>
<dbReference type="Pfam" id="PF00196">
    <property type="entry name" value="GerE"/>
    <property type="match status" value="1"/>
</dbReference>
<proteinExistence type="predicted"/>
<keyword evidence="3" id="KW-1185">Reference proteome</keyword>
<dbReference type="SUPFAM" id="SSF46894">
    <property type="entry name" value="C-terminal effector domain of the bipartite response regulators"/>
    <property type="match status" value="1"/>
</dbReference>
<dbReference type="GO" id="GO:0003677">
    <property type="term" value="F:DNA binding"/>
    <property type="evidence" value="ECO:0007669"/>
    <property type="project" value="InterPro"/>
</dbReference>
<evidence type="ECO:0000259" key="1">
    <source>
        <dbReference type="PROSITE" id="PS50043"/>
    </source>
</evidence>
<reference evidence="2 3" key="1">
    <citation type="submission" date="2020-03" db="EMBL/GenBank/DDBJ databases">
        <title>Whole genome shotgun sequence of Phytohabitans houttuyneae NBRC 108639.</title>
        <authorList>
            <person name="Komaki H."/>
            <person name="Tamura T."/>
        </authorList>
    </citation>
    <scope>NUCLEOTIDE SEQUENCE [LARGE SCALE GENOMIC DNA]</scope>
    <source>
        <strain evidence="2 3">NBRC 108639</strain>
    </source>
</reference>
<dbReference type="EMBL" id="BLPF01000002">
    <property type="protein sequence ID" value="GFJ80871.1"/>
    <property type="molecule type" value="Genomic_DNA"/>
</dbReference>
<dbReference type="InterPro" id="IPR016032">
    <property type="entry name" value="Sig_transdc_resp-reg_C-effctor"/>
</dbReference>
<dbReference type="PROSITE" id="PS50043">
    <property type="entry name" value="HTH_LUXR_2"/>
    <property type="match status" value="1"/>
</dbReference>
<protein>
    <recommendedName>
        <fullName evidence="1">HTH luxR-type domain-containing protein</fullName>
    </recommendedName>
</protein>
<evidence type="ECO:0000313" key="3">
    <source>
        <dbReference type="Proteomes" id="UP000482800"/>
    </source>
</evidence>
<name>A0A6V8KEJ2_9ACTN</name>
<organism evidence="2 3">
    <name type="scientific">Phytohabitans houttuyneae</name>
    <dbReference type="NCBI Taxonomy" id="1076126"/>
    <lineage>
        <taxon>Bacteria</taxon>
        <taxon>Bacillati</taxon>
        <taxon>Actinomycetota</taxon>
        <taxon>Actinomycetes</taxon>
        <taxon>Micromonosporales</taxon>
        <taxon>Micromonosporaceae</taxon>
    </lineage>
</organism>
<dbReference type="SUPFAM" id="SSF46785">
    <property type="entry name" value="Winged helix' DNA-binding domain"/>
    <property type="match status" value="1"/>
</dbReference>
<reference evidence="2 3" key="2">
    <citation type="submission" date="2020-03" db="EMBL/GenBank/DDBJ databases">
        <authorList>
            <person name="Ichikawa N."/>
            <person name="Kimura A."/>
            <person name="Kitahashi Y."/>
            <person name="Uohara A."/>
        </authorList>
    </citation>
    <scope>NUCLEOTIDE SEQUENCE [LARGE SCALE GENOMIC DNA]</scope>
    <source>
        <strain evidence="2 3">NBRC 108639</strain>
    </source>
</reference>
<dbReference type="InterPro" id="IPR002831">
    <property type="entry name" value="Tscrpt_reg_TrmB_N"/>
</dbReference>
<dbReference type="Gene3D" id="1.10.10.10">
    <property type="entry name" value="Winged helix-like DNA-binding domain superfamily/Winged helix DNA-binding domain"/>
    <property type="match status" value="2"/>
</dbReference>
<dbReference type="SMART" id="SM00421">
    <property type="entry name" value="HTH_LUXR"/>
    <property type="match status" value="1"/>
</dbReference>
<dbReference type="RefSeq" id="WP_173059262.1">
    <property type="nucleotide sequence ID" value="NZ_BLPF01000002.1"/>
</dbReference>
<dbReference type="InterPro" id="IPR036390">
    <property type="entry name" value="WH_DNA-bd_sf"/>
</dbReference>
<dbReference type="PANTHER" id="PTHR34293:SF1">
    <property type="entry name" value="HTH-TYPE TRANSCRIPTIONAL REGULATOR TRMBL2"/>
    <property type="match status" value="1"/>
</dbReference>
<evidence type="ECO:0000313" key="2">
    <source>
        <dbReference type="EMBL" id="GFJ80871.1"/>
    </source>
</evidence>
<dbReference type="PANTHER" id="PTHR34293">
    <property type="entry name" value="HTH-TYPE TRANSCRIPTIONAL REGULATOR TRMBL2"/>
    <property type="match status" value="1"/>
</dbReference>
<feature type="domain" description="HTH luxR-type" evidence="1">
    <location>
        <begin position="254"/>
        <end position="327"/>
    </location>
</feature>
<comment type="caution">
    <text evidence="2">The sequence shown here is derived from an EMBL/GenBank/DDBJ whole genome shotgun (WGS) entry which is preliminary data.</text>
</comment>